<reference evidence="7 8" key="1">
    <citation type="journal article" date="2014" name="BMC Genomics">
        <title>Genome sequencing of four Aureobasidium pullulans varieties: biotechnological potential, stress tolerance, and description of new species.</title>
        <authorList>
            <person name="Gostin Ar C."/>
            <person name="Ohm R.A."/>
            <person name="Kogej T."/>
            <person name="Sonjak S."/>
            <person name="Turk M."/>
            <person name="Zajc J."/>
            <person name="Zalar P."/>
            <person name="Grube M."/>
            <person name="Sun H."/>
            <person name="Han J."/>
            <person name="Sharma A."/>
            <person name="Chiniquy J."/>
            <person name="Ngan C.Y."/>
            <person name="Lipzen A."/>
            <person name="Barry K."/>
            <person name="Grigoriev I.V."/>
            <person name="Gunde-Cimerman N."/>
        </authorList>
    </citation>
    <scope>NUCLEOTIDE SEQUENCE [LARGE SCALE GENOMIC DNA]</scope>
    <source>
        <strain evidence="7 8">EXF-150</strain>
    </source>
</reference>
<feature type="transmembrane region" description="Helical" evidence="6">
    <location>
        <begin position="80"/>
        <end position="100"/>
    </location>
</feature>
<feature type="transmembrane region" description="Helical" evidence="6">
    <location>
        <begin position="157"/>
        <end position="181"/>
    </location>
</feature>
<dbReference type="InterPro" id="IPR007568">
    <property type="entry name" value="RTA1"/>
</dbReference>
<dbReference type="PANTHER" id="PTHR31465:SF1">
    <property type="entry name" value="PROTEIN RTA1-RELATED"/>
    <property type="match status" value="1"/>
</dbReference>
<evidence type="ECO:0000256" key="3">
    <source>
        <dbReference type="ARBA" id="ARBA00022989"/>
    </source>
</evidence>
<dbReference type="GO" id="GO:0016020">
    <property type="term" value="C:membrane"/>
    <property type="evidence" value="ECO:0007669"/>
    <property type="project" value="UniProtKB-SubCell"/>
</dbReference>
<protein>
    <submittedName>
        <fullName evidence="7">RTA1-domain-containing protein</fullName>
    </submittedName>
</protein>
<dbReference type="OrthoDB" id="3358017at2759"/>
<gene>
    <name evidence="7" type="ORF">M438DRAFT_275303</name>
</gene>
<dbReference type="Pfam" id="PF04479">
    <property type="entry name" value="RTA1"/>
    <property type="match status" value="1"/>
</dbReference>
<evidence type="ECO:0000256" key="6">
    <source>
        <dbReference type="SAM" id="Phobius"/>
    </source>
</evidence>
<dbReference type="RefSeq" id="XP_029759822.1">
    <property type="nucleotide sequence ID" value="XM_029900776.1"/>
</dbReference>
<feature type="transmembrane region" description="Helical" evidence="6">
    <location>
        <begin position="202"/>
        <end position="221"/>
    </location>
</feature>
<evidence type="ECO:0000313" key="8">
    <source>
        <dbReference type="Proteomes" id="UP000030706"/>
    </source>
</evidence>
<accession>A0A074XDR2</accession>
<evidence type="ECO:0000256" key="1">
    <source>
        <dbReference type="ARBA" id="ARBA00004141"/>
    </source>
</evidence>
<feature type="transmembrane region" description="Helical" evidence="6">
    <location>
        <begin position="49"/>
        <end position="68"/>
    </location>
</feature>
<dbReference type="AlphaFoldDB" id="A0A074XDR2"/>
<evidence type="ECO:0000256" key="2">
    <source>
        <dbReference type="ARBA" id="ARBA00022692"/>
    </source>
</evidence>
<comment type="subcellular location">
    <subcellularLocation>
        <location evidence="1">Membrane</location>
        <topology evidence="1">Multi-pass membrane protein</topology>
    </subcellularLocation>
</comment>
<name>A0A074XDR2_AURPU</name>
<sequence length="340" mass="38710">MSDSNDGEINFVLYHYTPSIVAAIIFVVLFALGFFGHVFYIFKLRARYFIPFTIGVLLECLGYVGRALSHSDKEALGPFIMQSLLILVAPALYAASIYMVLGRIIRRLDAEEYSVIRTKWLTKVFVIGDVFSFLVQSSGAGLQAKGDLDSFNLGKNIVIAGLIIQIIIFGFFVIVAGLFHVRVNKLPTGASVDSNLSWRKHMYNLYFCSAIILIRNLIRVVEYAQGNNGYIITHEWMLYIFDAVFIFLVTVAFLVLHPSKLLGSGRFPARPSSDPQLYAMESGRSQVRSHRRHSKHRHSRTHSHSRHPHKHHQHHSARPRGPRSPHRSSKHDRRRISRET</sequence>
<evidence type="ECO:0000256" key="5">
    <source>
        <dbReference type="SAM" id="MobiDB-lite"/>
    </source>
</evidence>
<feature type="transmembrane region" description="Helical" evidence="6">
    <location>
        <begin position="120"/>
        <end position="137"/>
    </location>
</feature>
<organism evidence="7 8">
    <name type="scientific">Aureobasidium pullulans EXF-150</name>
    <dbReference type="NCBI Taxonomy" id="1043002"/>
    <lineage>
        <taxon>Eukaryota</taxon>
        <taxon>Fungi</taxon>
        <taxon>Dikarya</taxon>
        <taxon>Ascomycota</taxon>
        <taxon>Pezizomycotina</taxon>
        <taxon>Dothideomycetes</taxon>
        <taxon>Dothideomycetidae</taxon>
        <taxon>Dothideales</taxon>
        <taxon>Saccotheciaceae</taxon>
        <taxon>Aureobasidium</taxon>
    </lineage>
</organism>
<evidence type="ECO:0000313" key="7">
    <source>
        <dbReference type="EMBL" id="KEQ83635.1"/>
    </source>
</evidence>
<evidence type="ECO:0000256" key="4">
    <source>
        <dbReference type="ARBA" id="ARBA00023136"/>
    </source>
</evidence>
<proteinExistence type="predicted"/>
<keyword evidence="2 6" id="KW-0812">Transmembrane</keyword>
<keyword evidence="8" id="KW-1185">Reference proteome</keyword>
<dbReference type="EMBL" id="KL584984">
    <property type="protein sequence ID" value="KEQ83635.1"/>
    <property type="molecule type" value="Genomic_DNA"/>
</dbReference>
<dbReference type="STRING" id="1043002.A0A074XDR2"/>
<keyword evidence="3 6" id="KW-1133">Transmembrane helix</keyword>
<keyword evidence="4 6" id="KW-0472">Membrane</keyword>
<feature type="transmembrane region" description="Helical" evidence="6">
    <location>
        <begin position="236"/>
        <end position="256"/>
    </location>
</feature>
<dbReference type="PANTHER" id="PTHR31465">
    <property type="entry name" value="PROTEIN RTA1-RELATED"/>
    <property type="match status" value="1"/>
</dbReference>
<feature type="region of interest" description="Disordered" evidence="5">
    <location>
        <begin position="281"/>
        <end position="340"/>
    </location>
</feature>
<dbReference type="Proteomes" id="UP000030706">
    <property type="component" value="Unassembled WGS sequence"/>
</dbReference>
<feature type="transmembrane region" description="Helical" evidence="6">
    <location>
        <begin position="20"/>
        <end position="42"/>
    </location>
</feature>
<dbReference type="HOGENOM" id="CLU_033465_3_1_1"/>
<dbReference type="GeneID" id="40743082"/>
<feature type="compositionally biased region" description="Basic residues" evidence="5">
    <location>
        <begin position="287"/>
        <end position="340"/>
    </location>
</feature>